<organism evidence="2 3">
    <name type="scientific">Lates japonicus</name>
    <name type="common">Japanese lates</name>
    <dbReference type="NCBI Taxonomy" id="270547"/>
    <lineage>
        <taxon>Eukaryota</taxon>
        <taxon>Metazoa</taxon>
        <taxon>Chordata</taxon>
        <taxon>Craniata</taxon>
        <taxon>Vertebrata</taxon>
        <taxon>Euteleostomi</taxon>
        <taxon>Actinopterygii</taxon>
        <taxon>Neopterygii</taxon>
        <taxon>Teleostei</taxon>
        <taxon>Neoteleostei</taxon>
        <taxon>Acanthomorphata</taxon>
        <taxon>Carangaria</taxon>
        <taxon>Carangaria incertae sedis</taxon>
        <taxon>Centropomidae</taxon>
        <taxon>Lates</taxon>
    </lineage>
</organism>
<name>A0AAD3NGQ6_LATJO</name>
<sequence>MLVPTSICSSVEDFPLHQRSQVMTPRTRIGPDLVLVRPTMWSLKRHREIDRRACPVPAVKTGRQRFLKRNDPSSGNYWSGRYVVQKRASVLLLFGHGRTLNQTGHNSRIVFLISELLGRQGASIVLKRLESLVALTHEDSTAKRSGNCDEVDRKMELSVVIAASDFKGISSKSQSGLIGVGLINVEDRSGGSVAGQRLQQHGGFLNRLGMEVQQQSMCSVLFQHTGSFQEARKSGPKIDMGILDEEQQENSHIDQEVNTKKRLFWSTGPTGRQLKLGITDIKKNLKVCQKAAINTGLINTSHLQKSALMRIGGGNCKRLWVFSVIRSSVWGDTRSVHFRFSACGAGWRRILTPGQTSVKVQIRPSENRRRTEDGRTDHSSELCVSVN</sequence>
<dbReference type="Proteomes" id="UP001279410">
    <property type="component" value="Unassembled WGS sequence"/>
</dbReference>
<proteinExistence type="predicted"/>
<feature type="region of interest" description="Disordered" evidence="1">
    <location>
        <begin position="365"/>
        <end position="387"/>
    </location>
</feature>
<keyword evidence="3" id="KW-1185">Reference proteome</keyword>
<evidence type="ECO:0000313" key="2">
    <source>
        <dbReference type="EMBL" id="GLD71664.1"/>
    </source>
</evidence>
<evidence type="ECO:0000313" key="3">
    <source>
        <dbReference type="Proteomes" id="UP001279410"/>
    </source>
</evidence>
<dbReference type="AlphaFoldDB" id="A0AAD3NGQ6"/>
<dbReference type="EMBL" id="BRZM01000692">
    <property type="protein sequence ID" value="GLD71664.1"/>
    <property type="molecule type" value="Genomic_DNA"/>
</dbReference>
<feature type="compositionally biased region" description="Basic and acidic residues" evidence="1">
    <location>
        <begin position="365"/>
        <end position="380"/>
    </location>
</feature>
<accession>A0AAD3NGQ6</accession>
<protein>
    <submittedName>
        <fullName evidence="2">Protein strawberry notch homolog 1 isoform X1</fullName>
    </submittedName>
</protein>
<comment type="caution">
    <text evidence="2">The sequence shown here is derived from an EMBL/GenBank/DDBJ whole genome shotgun (WGS) entry which is preliminary data.</text>
</comment>
<gene>
    <name evidence="2" type="ORF">AKAME5_002298600</name>
</gene>
<reference evidence="2" key="1">
    <citation type="submission" date="2022-08" db="EMBL/GenBank/DDBJ databases">
        <title>Genome sequencing of akame (Lates japonicus).</title>
        <authorList>
            <person name="Hashiguchi Y."/>
            <person name="Takahashi H."/>
        </authorList>
    </citation>
    <scope>NUCLEOTIDE SEQUENCE</scope>
    <source>
        <strain evidence="2">Kochi</strain>
    </source>
</reference>
<evidence type="ECO:0000256" key="1">
    <source>
        <dbReference type="SAM" id="MobiDB-lite"/>
    </source>
</evidence>